<protein>
    <recommendedName>
        <fullName evidence="3">Head-tail joining protein</fullName>
    </recommendedName>
</protein>
<dbReference type="InterPro" id="IPR008018">
    <property type="entry name" value="Phage_tail_attach_FII"/>
</dbReference>
<accession>A0A7X5QTZ5</accession>
<dbReference type="AlphaFoldDB" id="A0A7X5QTZ5"/>
<dbReference type="InterPro" id="IPR053734">
    <property type="entry name" value="Phage_Head-Tail_Connect_sf"/>
</dbReference>
<comment type="caution">
    <text evidence="1">The sequence shown here is derived from an EMBL/GenBank/DDBJ whole genome shotgun (WGS) entry which is preliminary data.</text>
</comment>
<gene>
    <name evidence="1" type="ORF">HBF32_07905</name>
</gene>
<name>A0A7X5QTZ5_9GAMM</name>
<reference evidence="1 2" key="1">
    <citation type="journal article" date="2006" name="Int. J. Syst. Evol. Microbiol.">
        <title>Dyella yeojuensis sp. nov., isolated from greenhouse soil in Korea.</title>
        <authorList>
            <person name="Kim B.Y."/>
            <person name="Weon H.Y."/>
            <person name="Lee K.H."/>
            <person name="Seok S.J."/>
            <person name="Kwon S.W."/>
            <person name="Go S.J."/>
            <person name="Stackebrandt E."/>
        </authorList>
    </citation>
    <scope>NUCLEOTIDE SEQUENCE [LARGE SCALE GENOMIC DNA]</scope>
    <source>
        <strain evidence="1 2">DSM 17673</strain>
    </source>
</reference>
<dbReference type="Proteomes" id="UP000518878">
    <property type="component" value="Unassembled WGS sequence"/>
</dbReference>
<dbReference type="RefSeq" id="WP_166699133.1">
    <property type="nucleotide sequence ID" value="NZ_JAAQTL010000001.1"/>
</dbReference>
<keyword evidence="2" id="KW-1185">Reference proteome</keyword>
<dbReference type="EMBL" id="JAAQTL010000001">
    <property type="protein sequence ID" value="NID15385.1"/>
    <property type="molecule type" value="Genomic_DNA"/>
</dbReference>
<evidence type="ECO:0000313" key="1">
    <source>
        <dbReference type="EMBL" id="NID15385.1"/>
    </source>
</evidence>
<dbReference type="GO" id="GO:0019068">
    <property type="term" value="P:virion assembly"/>
    <property type="evidence" value="ECO:0007669"/>
    <property type="project" value="InterPro"/>
</dbReference>
<dbReference type="Pfam" id="PF05354">
    <property type="entry name" value="Phage_attach"/>
    <property type="match status" value="1"/>
</dbReference>
<evidence type="ECO:0008006" key="3">
    <source>
        <dbReference type="Google" id="ProtNLM"/>
    </source>
</evidence>
<organism evidence="1 2">
    <name type="scientific">Luteibacter yeojuensis</name>
    <dbReference type="NCBI Taxonomy" id="345309"/>
    <lineage>
        <taxon>Bacteria</taxon>
        <taxon>Pseudomonadati</taxon>
        <taxon>Pseudomonadota</taxon>
        <taxon>Gammaproteobacteria</taxon>
        <taxon>Lysobacterales</taxon>
        <taxon>Rhodanobacteraceae</taxon>
        <taxon>Luteibacter</taxon>
    </lineage>
</organism>
<sequence length="109" mass="11913">MPIDWDKHVLAPLAQVFAEPAEYIPQVGDPYPITGVFDSAYKDVDLIDPQVDATSTKPVIGVRRSIFQAEPVQGDRVRIPSAATLFLVREVRDDGHGSVKLMLADTGLP</sequence>
<proteinExistence type="predicted"/>
<dbReference type="Gene3D" id="2.40.10.180">
    <property type="entry name" value="Phage tail proteins"/>
    <property type="match status" value="1"/>
</dbReference>
<evidence type="ECO:0000313" key="2">
    <source>
        <dbReference type="Proteomes" id="UP000518878"/>
    </source>
</evidence>